<dbReference type="InterPro" id="IPR012334">
    <property type="entry name" value="Pectin_lyas_fold"/>
</dbReference>
<proteinExistence type="predicted"/>
<keyword evidence="1" id="KW-1133">Transmembrane helix</keyword>
<reference evidence="4" key="1">
    <citation type="submission" date="2016-10" db="EMBL/GenBank/DDBJ databases">
        <authorList>
            <person name="Varghese N."/>
            <person name="Submissions S."/>
        </authorList>
    </citation>
    <scope>NUCLEOTIDE SEQUENCE [LARGE SCALE GENOMIC DNA]</scope>
    <source>
        <strain evidence="4">Gh-67</strain>
    </source>
</reference>
<evidence type="ECO:0000256" key="1">
    <source>
        <dbReference type="SAM" id="Phobius"/>
    </source>
</evidence>
<keyword evidence="1" id="KW-0472">Membrane</keyword>
<gene>
    <name evidence="3" type="ORF">SAMN05192573_1141</name>
</gene>
<sequence>MRGLRFTRIYIWVGLMTGGMLLHTPLFAQDKKKAPKPQPPVAADKNGKLNYIAAPNGDRIPDYSYCGYMASEKPIPFIPVKVVVPVKVGDATLRIQAALDYVAGLPADKDGFRGAVLLNKGTYQVNGSLKINASGVVLRGSGMGANGTTLFAAGTDRETFIHVTGKNDRQTSKELKITDAYVPVNANTLHIAEGAGLKIGDLVLIHRPSTQAWISTIKTDHFGGDLTALAWKPGERDIYWDRKVTAVDGNAITLDAPLTTALDTAYGGGLIASYQWSGRIVQVGIENLKLQSAYDASNAKDEAHRWMAITMENVSDAWVRQVTFEHFAGSAVFVGVTGNRVTVEDCKSLAPVSEIGGQRRNTFLTMGGQNLFQRLYSEQGFHDFATGYCAPGPNAFVQCMAVGSLGFSGGIDSWASGVLFDIANIDGQPLSYMNRGQDGQGAGWSAANSLFWNCTAARVDCYQPPTAQNWAFGTWAQFAGDGYWSTSNSTISPRSFYYTQLANRLNKDVSKQADILYPATEPSSSPTVEQAAELMAAARKPAVTISNWIDQSSKRNVINTESAGAKTIDEIGYKNAAPTVLAPKMVVTNGWLTRGNVVLAGRHFETPWWNGTVHPDYTETVAKPAISRWVPGQTGTGLTDDLNAVTDWMQKGNMVVFEHNYGLWYDRRRDDHERIRRMDGDVWAPFYELPFARSGKELAYDGLSKYDLTKYNTWYWNRLKQFADLADEKGLVLVHQNYFQHNIIEAGAHYTDFPWRTANNINGTGFPEPVPYAGDKRQFMAEQFYDETDPARRKLHIAYINKCMDNFAGNTGVIQQIGSEFTGPLHFMKFWVETIKQWEATHKKKQIIALSATKDVQDAILANPATATVINVIDIRYWYYQANGTAYEPIGGQSLAPRQQARIFKPKAASFEQVYRAVHEYRTKYPDKAVLFSADDYDRFGWAVFIAGGSLPVLPANTNKAFLADASGMKPAELPGSPKDQWGLVSSKGYIVYSNGGDIHLNLSAGVNYKAQWIDPKTGELLPGEETVKGAGNTEIKGHGNGAAILWLNRN</sequence>
<name>A0A1G8GC20_9SPHI</name>
<dbReference type="Pfam" id="PF19815">
    <property type="entry name" value="DUF6298"/>
    <property type="match status" value="1"/>
</dbReference>
<keyword evidence="4" id="KW-1185">Reference proteome</keyword>
<dbReference type="Proteomes" id="UP000199705">
    <property type="component" value="Unassembled WGS sequence"/>
</dbReference>
<dbReference type="InterPro" id="IPR046265">
    <property type="entry name" value="DUF6298"/>
</dbReference>
<protein>
    <recommendedName>
        <fullName evidence="2">DUF6298 domain-containing protein</fullName>
    </recommendedName>
</protein>
<dbReference type="STRING" id="551996.SAMN05192573_1141"/>
<evidence type="ECO:0000313" key="4">
    <source>
        <dbReference type="Proteomes" id="UP000199705"/>
    </source>
</evidence>
<evidence type="ECO:0000313" key="3">
    <source>
        <dbReference type="EMBL" id="SDH91860.1"/>
    </source>
</evidence>
<dbReference type="Gene3D" id="2.160.20.10">
    <property type="entry name" value="Single-stranded right-handed beta-helix, Pectin lyase-like"/>
    <property type="match status" value="1"/>
</dbReference>
<keyword evidence="1" id="KW-0812">Transmembrane</keyword>
<feature type="transmembrane region" description="Helical" evidence="1">
    <location>
        <begin position="9"/>
        <end position="28"/>
    </location>
</feature>
<organism evidence="3 4">
    <name type="scientific">Mucilaginibacter gossypii</name>
    <dbReference type="NCBI Taxonomy" id="551996"/>
    <lineage>
        <taxon>Bacteria</taxon>
        <taxon>Pseudomonadati</taxon>
        <taxon>Bacteroidota</taxon>
        <taxon>Sphingobacteriia</taxon>
        <taxon>Sphingobacteriales</taxon>
        <taxon>Sphingobacteriaceae</taxon>
        <taxon>Mucilaginibacter</taxon>
    </lineage>
</organism>
<accession>A0A1G8GC20</accession>
<dbReference type="AlphaFoldDB" id="A0A1G8GC20"/>
<dbReference type="EMBL" id="FNCG01000014">
    <property type="protein sequence ID" value="SDH91860.1"/>
    <property type="molecule type" value="Genomic_DNA"/>
</dbReference>
<feature type="domain" description="DUF6298" evidence="2">
    <location>
        <begin position="482"/>
        <end position="969"/>
    </location>
</feature>
<evidence type="ECO:0000259" key="2">
    <source>
        <dbReference type="Pfam" id="PF19815"/>
    </source>
</evidence>
<dbReference type="SUPFAM" id="SSF51126">
    <property type="entry name" value="Pectin lyase-like"/>
    <property type="match status" value="1"/>
</dbReference>
<dbReference type="InterPro" id="IPR011050">
    <property type="entry name" value="Pectin_lyase_fold/virulence"/>
</dbReference>